<keyword evidence="2" id="KW-1133">Transmembrane helix</keyword>
<evidence type="ECO:0008006" key="5">
    <source>
        <dbReference type="Google" id="ProtNLM"/>
    </source>
</evidence>
<dbReference type="EMBL" id="JBHSIU010000130">
    <property type="protein sequence ID" value="MFC5008175.1"/>
    <property type="molecule type" value="Genomic_DNA"/>
</dbReference>
<evidence type="ECO:0000313" key="3">
    <source>
        <dbReference type="EMBL" id="MFC5008175.1"/>
    </source>
</evidence>
<proteinExistence type="predicted"/>
<reference evidence="4" key="1">
    <citation type="journal article" date="2019" name="Int. J. Syst. Evol. Microbiol.">
        <title>The Global Catalogue of Microorganisms (GCM) 10K type strain sequencing project: providing services to taxonomists for standard genome sequencing and annotation.</title>
        <authorList>
            <consortium name="The Broad Institute Genomics Platform"/>
            <consortium name="The Broad Institute Genome Sequencing Center for Infectious Disease"/>
            <person name="Wu L."/>
            <person name="Ma J."/>
        </authorList>
    </citation>
    <scope>NUCLEOTIDE SEQUENCE [LARGE SCALE GENOMIC DNA]</scope>
    <source>
        <strain evidence="4">CGMCC 4.7152</strain>
    </source>
</reference>
<feature type="region of interest" description="Disordered" evidence="1">
    <location>
        <begin position="51"/>
        <end position="90"/>
    </location>
</feature>
<gene>
    <name evidence="3" type="ORF">ACFPIJ_61475</name>
</gene>
<comment type="caution">
    <text evidence="3">The sequence shown here is derived from an EMBL/GenBank/DDBJ whole genome shotgun (WGS) entry which is preliminary data.</text>
</comment>
<evidence type="ECO:0000256" key="2">
    <source>
        <dbReference type="SAM" id="Phobius"/>
    </source>
</evidence>
<protein>
    <recommendedName>
        <fullName evidence="5">Serine/threonine protein kinase</fullName>
    </recommendedName>
</protein>
<sequence length="223" mass="22796">MAPNQWGPPPQNTVRPQRDHTKLSIWLAFAGTIITAIIGGIFAVVAARRGDSPAPAPTGAAQPAPQRTTAAGQPPATGNTTGAGPGGAAGAVRWSGQLVASSTMGSGLGDAVELDTKPPHSIDDADWHGDLSVDQISDGRFELHKPPFSPSTSFMVWDGGGTPELAQCQEAAAARGATQVPTVETGAVLCVRTTEGRAARLTVQKVDAKAASVTFNAVVWESA</sequence>
<evidence type="ECO:0000256" key="1">
    <source>
        <dbReference type="SAM" id="MobiDB-lite"/>
    </source>
</evidence>
<name>A0ABV9WHH7_9ACTN</name>
<feature type="compositionally biased region" description="Low complexity" evidence="1">
    <location>
        <begin position="57"/>
        <end position="80"/>
    </location>
</feature>
<keyword evidence="2" id="KW-0472">Membrane</keyword>
<evidence type="ECO:0000313" key="4">
    <source>
        <dbReference type="Proteomes" id="UP001595912"/>
    </source>
</evidence>
<organism evidence="3 4">
    <name type="scientific">Dactylosporangium cerinum</name>
    <dbReference type="NCBI Taxonomy" id="1434730"/>
    <lineage>
        <taxon>Bacteria</taxon>
        <taxon>Bacillati</taxon>
        <taxon>Actinomycetota</taxon>
        <taxon>Actinomycetes</taxon>
        <taxon>Micromonosporales</taxon>
        <taxon>Micromonosporaceae</taxon>
        <taxon>Dactylosporangium</taxon>
    </lineage>
</organism>
<keyword evidence="4" id="KW-1185">Reference proteome</keyword>
<dbReference type="Proteomes" id="UP001595912">
    <property type="component" value="Unassembled WGS sequence"/>
</dbReference>
<dbReference type="RefSeq" id="WP_380128825.1">
    <property type="nucleotide sequence ID" value="NZ_JBHSIU010000130.1"/>
</dbReference>
<feature type="transmembrane region" description="Helical" evidence="2">
    <location>
        <begin position="25"/>
        <end position="47"/>
    </location>
</feature>
<keyword evidence="2" id="KW-0812">Transmembrane</keyword>
<accession>A0ABV9WHH7</accession>